<dbReference type="HOGENOM" id="CLU_000445_44_8_1"/>
<dbReference type="EMBL" id="ABSU01000002">
    <property type="protein sequence ID" value="EFE36022.1"/>
    <property type="molecule type" value="Genomic_DNA"/>
</dbReference>
<feature type="compositionally biased region" description="Polar residues" evidence="1">
    <location>
        <begin position="224"/>
        <end position="239"/>
    </location>
</feature>
<dbReference type="Gene3D" id="3.40.50.880">
    <property type="match status" value="1"/>
</dbReference>
<dbReference type="PANTHER" id="PTHR43130:SF15">
    <property type="entry name" value="THIJ_PFPI FAMILY PROTEIN (AFU_ORTHOLOGUE AFUA_5G14240)"/>
    <property type="match status" value="1"/>
</dbReference>
<name>D4AKW3_ARTBC</name>
<reference evidence="4" key="1">
    <citation type="journal article" date="2011" name="Genome Biol.">
        <title>Comparative and functional genomics provide insights into the pathogenicity of dermatophytic fungi.</title>
        <authorList>
            <person name="Burmester A."/>
            <person name="Shelest E."/>
            <person name="Gloeckner G."/>
            <person name="Heddergott C."/>
            <person name="Schindler S."/>
            <person name="Staib P."/>
            <person name="Heidel A."/>
            <person name="Felder M."/>
            <person name="Petzold A."/>
            <person name="Szafranski K."/>
            <person name="Feuermann M."/>
            <person name="Pedruzzi I."/>
            <person name="Priebe S."/>
            <person name="Groth M."/>
            <person name="Winkler R."/>
            <person name="Li W."/>
            <person name="Kniemeyer O."/>
            <person name="Schroeckh V."/>
            <person name="Hertweck C."/>
            <person name="Hube B."/>
            <person name="White T.C."/>
            <person name="Platzer M."/>
            <person name="Guthke R."/>
            <person name="Heitman J."/>
            <person name="Woestemeyer J."/>
            <person name="Zipfel P.F."/>
            <person name="Monod M."/>
            <person name="Brakhage A.A."/>
        </authorList>
    </citation>
    <scope>NUCLEOTIDE SEQUENCE [LARGE SCALE GENOMIC DNA]</scope>
    <source>
        <strain evidence="4">ATCC MYA-4681 / CBS 112371</strain>
    </source>
</reference>
<dbReference type="Pfam" id="PF01965">
    <property type="entry name" value="DJ-1_PfpI"/>
    <property type="match status" value="1"/>
</dbReference>
<dbReference type="CDD" id="cd03139">
    <property type="entry name" value="GATase1_PfpI_2"/>
    <property type="match status" value="1"/>
</dbReference>
<dbReference type="OrthoDB" id="543156at2759"/>
<comment type="caution">
    <text evidence="3">The sequence shown here is derived from an EMBL/GenBank/DDBJ whole genome shotgun (WGS) entry which is preliminary data.</text>
</comment>
<accession>D4AKW3</accession>
<feature type="domain" description="DJ-1/PfpI" evidence="2">
    <location>
        <begin position="12"/>
        <end position="189"/>
    </location>
</feature>
<dbReference type="OMA" id="DMIGPYE"/>
<dbReference type="RefSeq" id="XP_003016667.1">
    <property type="nucleotide sequence ID" value="XM_003016621.1"/>
</dbReference>
<evidence type="ECO:0000259" key="2">
    <source>
        <dbReference type="Pfam" id="PF01965"/>
    </source>
</evidence>
<feature type="region of interest" description="Disordered" evidence="1">
    <location>
        <begin position="214"/>
        <end position="248"/>
    </location>
</feature>
<dbReference type="PANTHER" id="PTHR43130">
    <property type="entry name" value="ARAC-FAMILY TRANSCRIPTIONAL REGULATOR"/>
    <property type="match status" value="1"/>
</dbReference>
<organism evidence="3 4">
    <name type="scientific">Arthroderma benhamiae (strain ATCC MYA-4681 / CBS 112371)</name>
    <name type="common">Trichophyton mentagrophytes</name>
    <dbReference type="NCBI Taxonomy" id="663331"/>
    <lineage>
        <taxon>Eukaryota</taxon>
        <taxon>Fungi</taxon>
        <taxon>Dikarya</taxon>
        <taxon>Ascomycota</taxon>
        <taxon>Pezizomycotina</taxon>
        <taxon>Eurotiomycetes</taxon>
        <taxon>Eurotiomycetidae</taxon>
        <taxon>Onygenales</taxon>
        <taxon>Arthrodermataceae</taxon>
        <taxon>Trichophyton</taxon>
    </lineage>
</organism>
<dbReference type="Proteomes" id="UP000008866">
    <property type="component" value="Unassembled WGS sequence"/>
</dbReference>
<dbReference type="AlphaFoldDB" id="D4AKW3"/>
<dbReference type="InterPro" id="IPR002818">
    <property type="entry name" value="DJ-1/PfpI"/>
</dbReference>
<dbReference type="GeneID" id="9522152"/>
<dbReference type="KEGG" id="abe:ARB_04959"/>
<evidence type="ECO:0000256" key="1">
    <source>
        <dbReference type="SAM" id="MobiDB-lite"/>
    </source>
</evidence>
<dbReference type="InterPro" id="IPR052158">
    <property type="entry name" value="INH-QAR"/>
</dbReference>
<keyword evidence="4" id="KW-1185">Reference proteome</keyword>
<dbReference type="STRING" id="663331.D4AKW3"/>
<proteinExistence type="predicted"/>
<dbReference type="SUPFAM" id="SSF52317">
    <property type="entry name" value="Class I glutamine amidotransferase-like"/>
    <property type="match status" value="1"/>
</dbReference>
<evidence type="ECO:0000313" key="4">
    <source>
        <dbReference type="Proteomes" id="UP000008866"/>
    </source>
</evidence>
<protein>
    <submittedName>
        <fullName evidence="3">ThiJ/PfpI family protein</fullName>
    </submittedName>
</protein>
<dbReference type="eggNOG" id="ENOG502S46I">
    <property type="taxonomic scope" value="Eukaryota"/>
</dbReference>
<evidence type="ECO:0000313" key="3">
    <source>
        <dbReference type="EMBL" id="EFE36022.1"/>
    </source>
</evidence>
<sequence>MAGNSTEPKHYAILLFEGFQALDVFGPLDALNITSLDNGIKLSIIAPTLNPVSTKPPPLPIVNLKPGWGFSESVVPTHSYDDLPTDIDVLIVPGGLGTSHCANIEPTVKLARKLYPEVKYLFSICTGSKVLAEAGLLDGKKATTNKRRYEETTRPYPQVQWQRSARWVIDGNIWTSSGISAGTDAMLAFIGMVYGREYAQAIAKRMEYRWVEDPTDDPFAAPEPSSTRGPESAYASPTSHVDLGSEGK</sequence>
<dbReference type="InterPro" id="IPR029062">
    <property type="entry name" value="Class_I_gatase-like"/>
</dbReference>
<gene>
    <name evidence="3" type="ORF">ARB_04959</name>
</gene>